<keyword evidence="2" id="KW-1185">Reference proteome</keyword>
<gene>
    <name evidence="1" type="ORF">C2G38_2211032</name>
</gene>
<protein>
    <submittedName>
        <fullName evidence="1">Uncharacterized protein</fullName>
    </submittedName>
</protein>
<proteinExistence type="predicted"/>
<sequence length="283" mass="32570">MTTDTQLRKDLLTKISDQEQIVIRYDVPGRPSFLTQNLNLLEYIHKSVEYGSADKRRRKKAIKGTRQFAQAFSDSSIIISQDNKAKIGLGVPAVGRTFRTLQSALEPVQVPDHDFVCGINQKLIPSVYFMIKPSKINDDLRTGQMAIFVRSQWLIAIIHAEDISSLVSDDQYSGILKINNNIKPIWILLVDAGIVLPINHFGNHLDRQGKIIDTELATQNFRYASTMLCDIWCYDPIFRKHVNATYIDEATDLFINLEFAYEEQEKDEIKKKKRKRKRNQHTC</sequence>
<comment type="caution">
    <text evidence="1">The sequence shown here is derived from an EMBL/GenBank/DDBJ whole genome shotgun (WGS) entry which is preliminary data.</text>
</comment>
<reference evidence="1 2" key="1">
    <citation type="submission" date="2018-06" db="EMBL/GenBank/DDBJ databases">
        <title>Comparative genomics reveals the genomic features of Rhizophagus irregularis, R. cerebriforme, R. diaphanum and Gigaspora rosea, and their symbiotic lifestyle signature.</title>
        <authorList>
            <person name="Morin E."/>
            <person name="San Clemente H."/>
            <person name="Chen E.C.H."/>
            <person name="De La Providencia I."/>
            <person name="Hainaut M."/>
            <person name="Kuo A."/>
            <person name="Kohler A."/>
            <person name="Murat C."/>
            <person name="Tang N."/>
            <person name="Roy S."/>
            <person name="Loubradou J."/>
            <person name="Henrissat B."/>
            <person name="Grigoriev I.V."/>
            <person name="Corradi N."/>
            <person name="Roux C."/>
            <person name="Martin F.M."/>
        </authorList>
    </citation>
    <scope>NUCLEOTIDE SEQUENCE [LARGE SCALE GENOMIC DNA]</scope>
    <source>
        <strain evidence="1 2">DAOM 194757</strain>
    </source>
</reference>
<organism evidence="1 2">
    <name type="scientific">Gigaspora rosea</name>
    <dbReference type="NCBI Taxonomy" id="44941"/>
    <lineage>
        <taxon>Eukaryota</taxon>
        <taxon>Fungi</taxon>
        <taxon>Fungi incertae sedis</taxon>
        <taxon>Mucoromycota</taxon>
        <taxon>Glomeromycotina</taxon>
        <taxon>Glomeromycetes</taxon>
        <taxon>Diversisporales</taxon>
        <taxon>Gigasporaceae</taxon>
        <taxon>Gigaspora</taxon>
    </lineage>
</organism>
<evidence type="ECO:0000313" key="1">
    <source>
        <dbReference type="EMBL" id="RIB08670.1"/>
    </source>
</evidence>
<evidence type="ECO:0000313" key="2">
    <source>
        <dbReference type="Proteomes" id="UP000266673"/>
    </source>
</evidence>
<dbReference type="PANTHER" id="PTHR46954">
    <property type="entry name" value="C2H2-TYPE DOMAIN-CONTAINING PROTEIN"/>
    <property type="match status" value="1"/>
</dbReference>
<dbReference type="EMBL" id="QKWP01001478">
    <property type="protein sequence ID" value="RIB08670.1"/>
    <property type="molecule type" value="Genomic_DNA"/>
</dbReference>
<name>A0A397UEU0_9GLOM</name>
<dbReference type="PANTHER" id="PTHR46954:SF1">
    <property type="entry name" value="C2H2-TYPE DOMAIN-CONTAINING PROTEIN"/>
    <property type="match status" value="1"/>
</dbReference>
<dbReference type="AlphaFoldDB" id="A0A397UEU0"/>
<accession>A0A397UEU0</accession>
<dbReference type="OrthoDB" id="2433005at2759"/>
<dbReference type="Proteomes" id="UP000266673">
    <property type="component" value="Unassembled WGS sequence"/>
</dbReference>